<accession>A0A9P3FHU1</accession>
<evidence type="ECO:0000259" key="2">
    <source>
        <dbReference type="Pfam" id="PF24864"/>
    </source>
</evidence>
<feature type="compositionally biased region" description="Basic residues" evidence="1">
    <location>
        <begin position="1"/>
        <end position="10"/>
    </location>
</feature>
<dbReference type="Pfam" id="PF24864">
    <property type="entry name" value="DUF7730"/>
    <property type="match status" value="1"/>
</dbReference>
<evidence type="ECO:0000256" key="1">
    <source>
        <dbReference type="SAM" id="MobiDB-lite"/>
    </source>
</evidence>
<dbReference type="InterPro" id="IPR056632">
    <property type="entry name" value="DUF7730"/>
</dbReference>
<gene>
    <name evidence="3" type="ORF">CKM354_001116600</name>
</gene>
<dbReference type="OrthoDB" id="3637109at2759"/>
<dbReference type="PANTHER" id="PTHR42085:SF2">
    <property type="entry name" value="F-BOX DOMAIN-CONTAINING PROTEIN"/>
    <property type="match status" value="1"/>
</dbReference>
<dbReference type="RefSeq" id="XP_044662580.1">
    <property type="nucleotide sequence ID" value="XM_044806645.1"/>
</dbReference>
<feature type="compositionally biased region" description="Polar residues" evidence="1">
    <location>
        <begin position="26"/>
        <end position="42"/>
    </location>
</feature>
<proteinExistence type="predicted"/>
<name>A0A9P3FHU1_9PEZI</name>
<dbReference type="PANTHER" id="PTHR42085">
    <property type="entry name" value="F-BOX DOMAIN-CONTAINING PROTEIN"/>
    <property type="match status" value="1"/>
</dbReference>
<dbReference type="EMBL" id="BOLY01000007">
    <property type="protein sequence ID" value="GIZ48093.1"/>
    <property type="molecule type" value="Genomic_DNA"/>
</dbReference>
<dbReference type="InterPro" id="IPR038883">
    <property type="entry name" value="AN11006-like"/>
</dbReference>
<reference evidence="3 4" key="1">
    <citation type="submission" date="2021-01" db="EMBL/GenBank/DDBJ databases">
        <title>Cercospora kikuchii MAFF 305040 whole genome shotgun sequence.</title>
        <authorList>
            <person name="Kashiwa T."/>
            <person name="Suzuki T."/>
        </authorList>
    </citation>
    <scope>NUCLEOTIDE SEQUENCE [LARGE SCALE GENOMIC DNA]</scope>
    <source>
        <strain evidence="3 4">MAFF 305040</strain>
    </source>
</reference>
<protein>
    <recommendedName>
        <fullName evidence="2">DUF7730 domain-containing protein</fullName>
    </recommendedName>
</protein>
<evidence type="ECO:0000313" key="4">
    <source>
        <dbReference type="Proteomes" id="UP000825890"/>
    </source>
</evidence>
<dbReference type="AlphaFoldDB" id="A0A9P3FHU1"/>
<dbReference type="GeneID" id="68296741"/>
<feature type="region of interest" description="Disordered" evidence="1">
    <location>
        <begin position="1"/>
        <end position="42"/>
    </location>
</feature>
<keyword evidence="4" id="KW-1185">Reference proteome</keyword>
<evidence type="ECO:0000313" key="3">
    <source>
        <dbReference type="EMBL" id="GIZ48093.1"/>
    </source>
</evidence>
<dbReference type="Proteomes" id="UP000825890">
    <property type="component" value="Unassembled WGS sequence"/>
</dbReference>
<organism evidence="3 4">
    <name type="scientific">Cercospora kikuchii</name>
    <dbReference type="NCBI Taxonomy" id="84275"/>
    <lineage>
        <taxon>Eukaryota</taxon>
        <taxon>Fungi</taxon>
        <taxon>Dikarya</taxon>
        <taxon>Ascomycota</taxon>
        <taxon>Pezizomycotina</taxon>
        <taxon>Dothideomycetes</taxon>
        <taxon>Dothideomycetidae</taxon>
        <taxon>Mycosphaerellales</taxon>
        <taxon>Mycosphaerellaceae</taxon>
        <taxon>Cercospora</taxon>
    </lineage>
</organism>
<comment type="caution">
    <text evidence="3">The sequence shown here is derived from an EMBL/GenBank/DDBJ whole genome shotgun (WGS) entry which is preliminary data.</text>
</comment>
<sequence length="263" mass="30015">MAAGRRKHKTNNGSAPGKRRARTRKSTSANKQISNTADSITSTVDRPEEKTFRFLDLPTEIRLLVYEHLLVANTSLKLRPERKPYTNVSYTKYGLQPSIIATCQLIYLEAVPILYGRNEFQVTNWIEICGVSPLLNRYREHANRITAVHLDFEAREAHIREMFSLLKGCKALSKLTIGRAVWSYYEDAEAFAKAIGPLIRTLYRSQQKKQDVKPRDVLDGLHLQGWTFLRSGTNVSPALKDMDARETADFADEVKNLLRSTFK</sequence>
<feature type="domain" description="DUF7730" evidence="2">
    <location>
        <begin position="98"/>
        <end position="158"/>
    </location>
</feature>